<dbReference type="STRING" id="286727.SAMN02982917_6782"/>
<dbReference type="AlphaFoldDB" id="A0A1X7HNN6"/>
<dbReference type="GO" id="GO:0009063">
    <property type="term" value="P:amino acid catabolic process"/>
    <property type="evidence" value="ECO:0007669"/>
    <property type="project" value="InterPro"/>
</dbReference>
<dbReference type="InterPro" id="IPR013342">
    <property type="entry name" value="Mandelate_racemase_C"/>
</dbReference>
<dbReference type="Pfam" id="PF13378">
    <property type="entry name" value="MR_MLE_C"/>
    <property type="match status" value="1"/>
</dbReference>
<protein>
    <submittedName>
        <fullName evidence="3">Galactonate dehydratase</fullName>
    </submittedName>
</protein>
<sequence>MIRDTEDLARRSAGVPIKITGVKTFVVNAEMRNWIFVKVLTDQPGLYGWGEASLNWKTRAVTGAVEDLEPTVLGRDPRDIEQCVRAMNKFSYYKLGMVGVTAISGIEHALWDIFGKSVGLPVWRLLGGKVRDRVRVYTHLGLGEMKSVYETFDVGSLKERAAAVTEKGYDALKVVFIPYGAHSAPIPAQRHVGKMMQALRDTVGDGVDIMIDFHGRPGSIAAAMSYIRELEPYRPMFCEEPVQPGDTEALRRIAEQADCPIASGERLVGLKEFQPIFAQKAVHIAQPDLNHTGGLLEGKRIAALAEADLIGIAPHNPNGPLAGVAALHFDISTPNFVIQEEMSGAVPWYDDVVQTPIRRTGSHWEVPDAPGFGIEVNETEAAKHPFKPEVMHTTSAVLDDGTIVDW</sequence>
<dbReference type="PANTHER" id="PTHR48080">
    <property type="entry name" value="D-GALACTONATE DEHYDRATASE-RELATED"/>
    <property type="match status" value="1"/>
</dbReference>
<dbReference type="RefSeq" id="WP_208621315.1">
    <property type="nucleotide sequence ID" value="NZ_FXAK01000009.1"/>
</dbReference>
<dbReference type="EMBL" id="FXAK01000009">
    <property type="protein sequence ID" value="SMF89564.1"/>
    <property type="molecule type" value="Genomic_DNA"/>
</dbReference>
<dbReference type="Proteomes" id="UP000192936">
    <property type="component" value="Unassembled WGS sequence"/>
</dbReference>
<dbReference type="InterPro" id="IPR013341">
    <property type="entry name" value="Mandelate_racemase_N_dom"/>
</dbReference>
<dbReference type="Pfam" id="PF02746">
    <property type="entry name" value="MR_MLE_N"/>
    <property type="match status" value="1"/>
</dbReference>
<dbReference type="SUPFAM" id="SSF51604">
    <property type="entry name" value="Enolase C-terminal domain-like"/>
    <property type="match status" value="1"/>
</dbReference>
<dbReference type="Gene3D" id="3.30.390.10">
    <property type="entry name" value="Enolase-like, N-terminal domain"/>
    <property type="match status" value="1"/>
</dbReference>
<accession>A0A1X7HNN6</accession>
<evidence type="ECO:0000259" key="2">
    <source>
        <dbReference type="SMART" id="SM00922"/>
    </source>
</evidence>
<dbReference type="SUPFAM" id="SSF54826">
    <property type="entry name" value="Enolase N-terminal domain-like"/>
    <property type="match status" value="1"/>
</dbReference>
<dbReference type="InterPro" id="IPR034593">
    <property type="entry name" value="DgoD-like"/>
</dbReference>
<dbReference type="Gene3D" id="3.20.20.120">
    <property type="entry name" value="Enolase-like C-terminal domain"/>
    <property type="match status" value="1"/>
</dbReference>
<dbReference type="InterPro" id="IPR029065">
    <property type="entry name" value="Enolase_C-like"/>
</dbReference>
<gene>
    <name evidence="3" type="ORF">SAMN02982917_6782</name>
</gene>
<dbReference type="InterPro" id="IPR029017">
    <property type="entry name" value="Enolase-like_N"/>
</dbReference>
<evidence type="ECO:0000256" key="1">
    <source>
        <dbReference type="ARBA" id="ARBA00023239"/>
    </source>
</evidence>
<reference evidence="3 4" key="1">
    <citation type="submission" date="2017-04" db="EMBL/GenBank/DDBJ databases">
        <authorList>
            <person name="Afonso C.L."/>
            <person name="Miller P.J."/>
            <person name="Scott M.A."/>
            <person name="Spackman E."/>
            <person name="Goraichik I."/>
            <person name="Dimitrov K.M."/>
            <person name="Suarez D.L."/>
            <person name="Swayne D.E."/>
        </authorList>
    </citation>
    <scope>NUCLEOTIDE SEQUENCE [LARGE SCALE GENOMIC DNA]</scope>
    <source>
        <strain evidence="3 4">A2P</strain>
    </source>
</reference>
<dbReference type="InterPro" id="IPR018110">
    <property type="entry name" value="Mandel_Rmase/mucon_lact_enz_CS"/>
</dbReference>
<dbReference type="GO" id="GO:0000287">
    <property type="term" value="F:magnesium ion binding"/>
    <property type="evidence" value="ECO:0007669"/>
    <property type="project" value="UniProtKB-ARBA"/>
</dbReference>
<keyword evidence="1" id="KW-0456">Lyase</keyword>
<feature type="domain" description="Mandelate racemase/muconate lactonizing enzyme C-terminal" evidence="2">
    <location>
        <begin position="154"/>
        <end position="260"/>
    </location>
</feature>
<dbReference type="PANTHER" id="PTHR48080:SF2">
    <property type="entry name" value="D-GALACTONATE DEHYDRATASE"/>
    <property type="match status" value="1"/>
</dbReference>
<dbReference type="InterPro" id="IPR036849">
    <property type="entry name" value="Enolase-like_C_sf"/>
</dbReference>
<dbReference type="GO" id="GO:0016829">
    <property type="term" value="F:lyase activity"/>
    <property type="evidence" value="ECO:0007669"/>
    <property type="project" value="UniProtKB-KW"/>
</dbReference>
<evidence type="ECO:0000313" key="3">
    <source>
        <dbReference type="EMBL" id="SMF89564.1"/>
    </source>
</evidence>
<evidence type="ECO:0000313" key="4">
    <source>
        <dbReference type="Proteomes" id="UP000192936"/>
    </source>
</evidence>
<dbReference type="PROSITE" id="PS00908">
    <property type="entry name" value="MR_MLE_1"/>
    <property type="match status" value="1"/>
</dbReference>
<name>A0A1X7HNN6_9PROT</name>
<dbReference type="SFLD" id="SFLDG00179">
    <property type="entry name" value="mandelate_racemase"/>
    <property type="match status" value="1"/>
</dbReference>
<organism evidence="3 4">
    <name type="scientific">Azospirillum oryzae</name>
    <dbReference type="NCBI Taxonomy" id="286727"/>
    <lineage>
        <taxon>Bacteria</taxon>
        <taxon>Pseudomonadati</taxon>
        <taxon>Pseudomonadota</taxon>
        <taxon>Alphaproteobacteria</taxon>
        <taxon>Rhodospirillales</taxon>
        <taxon>Azospirillaceae</taxon>
        <taxon>Azospirillum</taxon>
    </lineage>
</organism>
<proteinExistence type="predicted"/>
<dbReference type="SFLD" id="SFLDS00001">
    <property type="entry name" value="Enolase"/>
    <property type="match status" value="1"/>
</dbReference>
<dbReference type="SMART" id="SM00922">
    <property type="entry name" value="MR_MLE"/>
    <property type="match status" value="1"/>
</dbReference>